<evidence type="ECO:0000256" key="7">
    <source>
        <dbReference type="ARBA" id="ARBA00023049"/>
    </source>
</evidence>
<evidence type="ECO:0000256" key="3">
    <source>
        <dbReference type="ARBA" id="ARBA00022670"/>
    </source>
</evidence>
<dbReference type="GO" id="GO:0004222">
    <property type="term" value="F:metalloendopeptidase activity"/>
    <property type="evidence" value="ECO:0007669"/>
    <property type="project" value="InterPro"/>
</dbReference>
<keyword evidence="6" id="KW-0862">Zinc</keyword>
<evidence type="ECO:0000256" key="1">
    <source>
        <dbReference type="ARBA" id="ARBA00001947"/>
    </source>
</evidence>
<keyword evidence="4" id="KW-0479">Metal-binding</keyword>
<dbReference type="InterPro" id="IPR000718">
    <property type="entry name" value="Peptidase_M13"/>
</dbReference>
<evidence type="ECO:0000256" key="8">
    <source>
        <dbReference type="SAM" id="MobiDB-lite"/>
    </source>
</evidence>
<accession>A0A9J6FYF7</accession>
<sequence length="944" mass="105480">MDAFGRRTFIDNWPLPTQDQIFGNPEQYGSMMPLGVPSSSPLSPPFAASSPSPFPPFSVPFPQRTGEPANDAPWPQQHGTLSPASFRNDTAYPAASALQAGHLPQLAPLRVPAPPRYAAGLPSHNKFQDKRKKRVGKCAKAASPPRLPVLSQDDGIISETSESHEQLQRRHKKVRITKGPNAYVRFESTELNAGPEESAQNCCSLLAWTLLAIVLVLVVVAFSGPLVKNLRAQFPPGGGIIFKYGTDPSENVLQGHAVQAGSVTNALAESSLESYRWQHRYIGEKLNRSVSPCVDFYSYVCSNNWFRQPNVSSQPYAYSAPASIMLGLWNFLKQDPAQGSTSFLSEAALFMQNCVRGSNKDTDWNVLRKILAALDIAEWPYTGSATRAEAHTVAAKAEKMLGLSSLLSVSIRPPPSSLWFMLHVNSPPVLLRRFENAFPTDDIKSYNEFIFKLLTLWSQGDHDVQLSALRIVELEERISVAAAHSVRKVPFAHESLPIANLTSHHHWDWPAYFRHFIEGSDGRLSGDKIALLDPAFFKHLPTVLSRSTVGTILNYVGYKLIVSISPLLPRSKAEFMMPLSYHQHLDGVVPKRLEPCFSLLHRLYPRATMALVWSQVSKRAPTLLSGDIADDLGKMELLARQEMKDAAAKAPWMSQEEAAVAVLKVERLKVVLLETDSNETVHERHPDSPLFKNKSLIEAFYNLQVIRRAEYWRARYTESFDELLLETDSAFTTIFPYKPDSNEVLVSPAAIYFISTISDRLRVESVPFYAAEVLRDMFLAISIIGSTVNADGDLRKWWTSATEELYIKRAECLQKSFTDESGLYFKGGAGDDHLFVEENVVDGAVLRPLYKIHGRLVKERGRFDVIPGQSKDFDPNKLFFINWASTFCEPGRPETTPRERLRLKFSVPPRARLNIALSRFPPFSAAFSCPVGSEMNPSNACTFW</sequence>
<evidence type="ECO:0000313" key="12">
    <source>
        <dbReference type="EMBL" id="KAH9371142.1"/>
    </source>
</evidence>
<comment type="caution">
    <text evidence="12">The sequence shown here is derived from an EMBL/GenBank/DDBJ whole genome shotgun (WGS) entry which is preliminary data.</text>
</comment>
<feature type="compositionally biased region" description="Polar residues" evidence="8">
    <location>
        <begin position="77"/>
        <end position="87"/>
    </location>
</feature>
<evidence type="ECO:0000256" key="4">
    <source>
        <dbReference type="ARBA" id="ARBA00022723"/>
    </source>
</evidence>
<dbReference type="PANTHER" id="PTHR11733">
    <property type="entry name" value="ZINC METALLOPROTEASE FAMILY M13 NEPRILYSIN-RELATED"/>
    <property type="match status" value="1"/>
</dbReference>
<dbReference type="GO" id="GO:0005886">
    <property type="term" value="C:plasma membrane"/>
    <property type="evidence" value="ECO:0007669"/>
    <property type="project" value="TreeGrafter"/>
</dbReference>
<dbReference type="VEuPathDB" id="VectorBase:HLOH_057700"/>
<feature type="domain" description="Peptidase M13 N-terminal" evidence="11">
    <location>
        <begin position="292"/>
        <end position="670"/>
    </location>
</feature>
<comment type="similarity">
    <text evidence="2">Belongs to the peptidase M13 family.</text>
</comment>
<feature type="region of interest" description="Disordered" evidence="8">
    <location>
        <begin position="36"/>
        <end position="87"/>
    </location>
</feature>
<proteinExistence type="inferred from homology"/>
<organism evidence="12 13">
    <name type="scientific">Haemaphysalis longicornis</name>
    <name type="common">Bush tick</name>
    <dbReference type="NCBI Taxonomy" id="44386"/>
    <lineage>
        <taxon>Eukaryota</taxon>
        <taxon>Metazoa</taxon>
        <taxon>Ecdysozoa</taxon>
        <taxon>Arthropoda</taxon>
        <taxon>Chelicerata</taxon>
        <taxon>Arachnida</taxon>
        <taxon>Acari</taxon>
        <taxon>Parasitiformes</taxon>
        <taxon>Ixodida</taxon>
        <taxon>Ixodoidea</taxon>
        <taxon>Ixodidae</taxon>
        <taxon>Haemaphysalinae</taxon>
        <taxon>Haemaphysalis</taxon>
    </lineage>
</organism>
<evidence type="ECO:0000256" key="9">
    <source>
        <dbReference type="SAM" id="Phobius"/>
    </source>
</evidence>
<evidence type="ECO:0000313" key="13">
    <source>
        <dbReference type="Proteomes" id="UP000821853"/>
    </source>
</evidence>
<evidence type="ECO:0000256" key="2">
    <source>
        <dbReference type="ARBA" id="ARBA00007357"/>
    </source>
</evidence>
<protein>
    <submittedName>
        <fullName evidence="12">Uncharacterized protein</fullName>
    </submittedName>
</protein>
<dbReference type="Gene3D" id="3.40.390.10">
    <property type="entry name" value="Collagenase (Catalytic Domain)"/>
    <property type="match status" value="1"/>
</dbReference>
<keyword evidence="3" id="KW-0645">Protease</keyword>
<dbReference type="GO" id="GO:0046872">
    <property type="term" value="F:metal ion binding"/>
    <property type="evidence" value="ECO:0007669"/>
    <property type="project" value="UniProtKB-KW"/>
</dbReference>
<feature type="region of interest" description="Disordered" evidence="8">
    <location>
        <begin position="109"/>
        <end position="136"/>
    </location>
</feature>
<dbReference type="SUPFAM" id="SSF55486">
    <property type="entry name" value="Metalloproteases ('zincins'), catalytic domain"/>
    <property type="match status" value="1"/>
</dbReference>
<dbReference type="GO" id="GO:0016485">
    <property type="term" value="P:protein processing"/>
    <property type="evidence" value="ECO:0007669"/>
    <property type="project" value="TreeGrafter"/>
</dbReference>
<keyword evidence="13" id="KW-1185">Reference proteome</keyword>
<feature type="compositionally biased region" description="Low complexity" evidence="8">
    <location>
        <begin position="36"/>
        <end position="51"/>
    </location>
</feature>
<dbReference type="InterPro" id="IPR042089">
    <property type="entry name" value="Peptidase_M13_dom_2"/>
</dbReference>
<gene>
    <name evidence="12" type="ORF">HPB48_011192</name>
</gene>
<evidence type="ECO:0000256" key="5">
    <source>
        <dbReference type="ARBA" id="ARBA00022801"/>
    </source>
</evidence>
<dbReference type="AlphaFoldDB" id="A0A9J6FYF7"/>
<comment type="cofactor">
    <cofactor evidence="1">
        <name>Zn(2+)</name>
        <dbReference type="ChEBI" id="CHEBI:29105"/>
    </cofactor>
</comment>
<dbReference type="EMBL" id="JABSTR010000005">
    <property type="protein sequence ID" value="KAH9371142.1"/>
    <property type="molecule type" value="Genomic_DNA"/>
</dbReference>
<dbReference type="InterPro" id="IPR024079">
    <property type="entry name" value="MetalloPept_cat_dom_sf"/>
</dbReference>
<evidence type="ECO:0000259" key="10">
    <source>
        <dbReference type="Pfam" id="PF01431"/>
    </source>
</evidence>
<keyword evidence="5" id="KW-0378">Hydrolase</keyword>
<dbReference type="Proteomes" id="UP000821853">
    <property type="component" value="Chromosome 3"/>
</dbReference>
<reference evidence="12 13" key="1">
    <citation type="journal article" date="2020" name="Cell">
        <title>Large-Scale Comparative Analyses of Tick Genomes Elucidate Their Genetic Diversity and Vector Capacities.</title>
        <authorList>
            <consortium name="Tick Genome and Microbiome Consortium (TIGMIC)"/>
            <person name="Jia N."/>
            <person name="Wang J."/>
            <person name="Shi W."/>
            <person name="Du L."/>
            <person name="Sun Y."/>
            <person name="Zhan W."/>
            <person name="Jiang J.F."/>
            <person name="Wang Q."/>
            <person name="Zhang B."/>
            <person name="Ji P."/>
            <person name="Bell-Sakyi L."/>
            <person name="Cui X.M."/>
            <person name="Yuan T.T."/>
            <person name="Jiang B.G."/>
            <person name="Yang W.F."/>
            <person name="Lam T.T."/>
            <person name="Chang Q.C."/>
            <person name="Ding S.J."/>
            <person name="Wang X.J."/>
            <person name="Zhu J.G."/>
            <person name="Ruan X.D."/>
            <person name="Zhao L."/>
            <person name="Wei J.T."/>
            <person name="Ye R.Z."/>
            <person name="Que T.C."/>
            <person name="Du C.H."/>
            <person name="Zhou Y.H."/>
            <person name="Cheng J.X."/>
            <person name="Dai P.F."/>
            <person name="Guo W.B."/>
            <person name="Han X.H."/>
            <person name="Huang E.J."/>
            <person name="Li L.F."/>
            <person name="Wei W."/>
            <person name="Gao Y.C."/>
            <person name="Liu J.Z."/>
            <person name="Shao H.Z."/>
            <person name="Wang X."/>
            <person name="Wang C.C."/>
            <person name="Yang T.C."/>
            <person name="Huo Q.B."/>
            <person name="Li W."/>
            <person name="Chen H.Y."/>
            <person name="Chen S.E."/>
            <person name="Zhou L.G."/>
            <person name="Ni X.B."/>
            <person name="Tian J.H."/>
            <person name="Sheng Y."/>
            <person name="Liu T."/>
            <person name="Pan Y.S."/>
            <person name="Xia L.Y."/>
            <person name="Li J."/>
            <person name="Zhao F."/>
            <person name="Cao W.C."/>
        </authorList>
    </citation>
    <scope>NUCLEOTIDE SEQUENCE [LARGE SCALE GENOMIC DNA]</scope>
    <source>
        <strain evidence="12">HaeL-2018</strain>
    </source>
</reference>
<keyword evidence="9" id="KW-1133">Transmembrane helix</keyword>
<dbReference type="InterPro" id="IPR008753">
    <property type="entry name" value="Peptidase_M13_N"/>
</dbReference>
<dbReference type="InterPro" id="IPR018497">
    <property type="entry name" value="Peptidase_M13_C"/>
</dbReference>
<dbReference type="OrthoDB" id="6491022at2759"/>
<feature type="transmembrane region" description="Helical" evidence="9">
    <location>
        <begin position="205"/>
        <end position="227"/>
    </location>
</feature>
<dbReference type="Pfam" id="PF05649">
    <property type="entry name" value="Peptidase_M13_N"/>
    <property type="match status" value="1"/>
</dbReference>
<dbReference type="Gene3D" id="1.10.1380.10">
    <property type="entry name" value="Neutral endopeptidase , domain2"/>
    <property type="match status" value="1"/>
</dbReference>
<keyword evidence="7" id="KW-0482">Metalloprotease</keyword>
<evidence type="ECO:0000259" key="11">
    <source>
        <dbReference type="Pfam" id="PF05649"/>
    </source>
</evidence>
<name>A0A9J6FYF7_HAELO</name>
<dbReference type="Pfam" id="PF01431">
    <property type="entry name" value="Peptidase_M13"/>
    <property type="match status" value="1"/>
</dbReference>
<keyword evidence="9" id="KW-0472">Membrane</keyword>
<keyword evidence="9" id="KW-0812">Transmembrane</keyword>
<dbReference type="PROSITE" id="PS51885">
    <property type="entry name" value="NEPRILYSIN"/>
    <property type="match status" value="1"/>
</dbReference>
<evidence type="ECO:0000256" key="6">
    <source>
        <dbReference type="ARBA" id="ARBA00022833"/>
    </source>
</evidence>
<feature type="domain" description="Peptidase M13 C-terminal" evidence="10">
    <location>
        <begin position="787"/>
        <end position="942"/>
    </location>
</feature>
<dbReference type="PANTHER" id="PTHR11733:SF241">
    <property type="entry name" value="GH26575P-RELATED"/>
    <property type="match status" value="1"/>
</dbReference>